<dbReference type="RefSeq" id="WP_301140575.1">
    <property type="nucleotide sequence ID" value="NZ_JAUHQA010000001.1"/>
</dbReference>
<accession>A0ABT8GDC5</accession>
<dbReference type="Proteomes" id="UP001172708">
    <property type="component" value="Unassembled WGS sequence"/>
</dbReference>
<evidence type="ECO:0000313" key="4">
    <source>
        <dbReference type="Proteomes" id="UP001172708"/>
    </source>
</evidence>
<feature type="domain" description="CASTOR ACT" evidence="2">
    <location>
        <begin position="74"/>
        <end position="126"/>
    </location>
</feature>
<gene>
    <name evidence="3" type="ORF">QQX02_00685</name>
</gene>
<feature type="domain" description="DUF2241" evidence="1">
    <location>
        <begin position="2"/>
        <end position="70"/>
    </location>
</feature>
<name>A0ABT8GDC5_9MICO</name>
<dbReference type="Pfam" id="PF13840">
    <property type="entry name" value="ACT_7"/>
    <property type="match status" value="1"/>
</dbReference>
<organism evidence="3 4">
    <name type="scientific">Demequina muriae</name>
    <dbReference type="NCBI Taxonomy" id="3051664"/>
    <lineage>
        <taxon>Bacteria</taxon>
        <taxon>Bacillati</taxon>
        <taxon>Actinomycetota</taxon>
        <taxon>Actinomycetes</taxon>
        <taxon>Micrococcales</taxon>
        <taxon>Demequinaceae</taxon>
        <taxon>Demequina</taxon>
    </lineage>
</organism>
<reference evidence="3" key="1">
    <citation type="submission" date="2023-06" db="EMBL/GenBank/DDBJ databases">
        <title>Egi l300058.</title>
        <authorList>
            <person name="Gao L."/>
            <person name="Fang B.-Z."/>
            <person name="Li W.-J."/>
        </authorList>
    </citation>
    <scope>NUCLEOTIDE SEQUENCE</scope>
    <source>
        <strain evidence="3">EGI L300058</strain>
    </source>
</reference>
<dbReference type="InterPro" id="IPR045865">
    <property type="entry name" value="ACT-like_dom_sf"/>
</dbReference>
<dbReference type="PANTHER" id="PTHR39199">
    <property type="entry name" value="BLR5128 PROTEIN"/>
    <property type="match status" value="1"/>
</dbReference>
<evidence type="ECO:0000313" key="3">
    <source>
        <dbReference type="EMBL" id="MDN4479437.1"/>
    </source>
</evidence>
<keyword evidence="4" id="KW-1185">Reference proteome</keyword>
<comment type="caution">
    <text evidence="3">The sequence shown here is derived from an EMBL/GenBank/DDBJ whole genome shotgun (WGS) entry which is preliminary data.</text>
</comment>
<dbReference type="PANTHER" id="PTHR39199:SF1">
    <property type="entry name" value="BLR5128 PROTEIN"/>
    <property type="match status" value="1"/>
</dbReference>
<dbReference type="SUPFAM" id="SSF55021">
    <property type="entry name" value="ACT-like"/>
    <property type="match status" value="2"/>
</dbReference>
<sequence length="142" mass="14600">MAGESDLDTLIATMRPELDPVTYVWASMQGLAAAGALIDAVATVREAEGWSLVLPIDAASRHGLDFSFPSARLTLTVESALEAVGLTAAVARALADAGIAANVVAGFHHDHVFVPRERAADAMAALAALTAGSWSSDVTEGE</sequence>
<dbReference type="InterPro" id="IPR027795">
    <property type="entry name" value="CASTOR_ACT_dom"/>
</dbReference>
<dbReference type="InterPro" id="IPR018717">
    <property type="entry name" value="DUF2241"/>
</dbReference>
<dbReference type="Gene3D" id="3.30.2130.10">
    <property type="entry name" value="VC0802-like"/>
    <property type="match status" value="1"/>
</dbReference>
<dbReference type="Pfam" id="PF10000">
    <property type="entry name" value="ACT_3"/>
    <property type="match status" value="1"/>
</dbReference>
<proteinExistence type="predicted"/>
<evidence type="ECO:0000259" key="1">
    <source>
        <dbReference type="Pfam" id="PF10000"/>
    </source>
</evidence>
<dbReference type="EMBL" id="JAUHQA010000001">
    <property type="protein sequence ID" value="MDN4479437.1"/>
    <property type="molecule type" value="Genomic_DNA"/>
</dbReference>
<protein>
    <submittedName>
        <fullName evidence="3">ACT domain-containing protein</fullName>
    </submittedName>
</protein>
<evidence type="ECO:0000259" key="2">
    <source>
        <dbReference type="Pfam" id="PF13840"/>
    </source>
</evidence>